<keyword evidence="2" id="KW-0645">Protease</keyword>
<evidence type="ECO:0000256" key="2">
    <source>
        <dbReference type="ARBA" id="ARBA00022670"/>
    </source>
</evidence>
<evidence type="ECO:0000256" key="5">
    <source>
        <dbReference type="ARBA" id="ARBA00023180"/>
    </source>
</evidence>
<feature type="signal peptide" evidence="6">
    <location>
        <begin position="1"/>
        <end position="19"/>
    </location>
</feature>
<dbReference type="Gene3D" id="3.40.50.1820">
    <property type="entry name" value="alpha/beta hydrolase"/>
    <property type="match status" value="2"/>
</dbReference>
<organism evidence="7 8">
    <name type="scientific">Marasmius tenuissimus</name>
    <dbReference type="NCBI Taxonomy" id="585030"/>
    <lineage>
        <taxon>Eukaryota</taxon>
        <taxon>Fungi</taxon>
        <taxon>Dikarya</taxon>
        <taxon>Basidiomycota</taxon>
        <taxon>Agaricomycotina</taxon>
        <taxon>Agaricomycetes</taxon>
        <taxon>Agaricomycetidae</taxon>
        <taxon>Agaricales</taxon>
        <taxon>Marasmiineae</taxon>
        <taxon>Marasmiaceae</taxon>
        <taxon>Marasmius</taxon>
    </lineage>
</organism>
<dbReference type="EMBL" id="JBBXMP010000058">
    <property type="protein sequence ID" value="KAL0064705.1"/>
    <property type="molecule type" value="Genomic_DNA"/>
</dbReference>
<keyword evidence="8" id="KW-1185">Reference proteome</keyword>
<evidence type="ECO:0000256" key="4">
    <source>
        <dbReference type="ARBA" id="ARBA00022801"/>
    </source>
</evidence>
<evidence type="ECO:0000313" key="8">
    <source>
        <dbReference type="Proteomes" id="UP001437256"/>
    </source>
</evidence>
<accession>A0ABR2ZTR8</accession>
<sequence>MALYPLLFVSLLLAQLISAELPDGRLNANFRRPPTLPTVRRADPAGPPISRNGTELPPYNTVYWFDQLINHQNPSLGTFKQRFWHTYEFYEPGGPIILTTPGENPGTFAYEDLTNATIYGLIAQQEHGSVVVMEHRFFGESHPYPALTGKNLMGIHTVQQAIDDLEYFAKNVKLPMPNGEDLGPEKAPWVLAGGSYPGALVGWTMVNKPGLFWAGYSSSGVVQAIYDFWQYFEPIRQNMPKNCSADVQAAIARIDDILTSGDTGAIQQLKDTFGMGDLEHSEDFVGARKIWNSPSSETTFGTGNRYSQGAARLFYFFCDALEVKDGQIAPESGWGAEHAVAAWGNWWITQYRRITCGRESTEECLGTYNPNATYYTDTSVAYNQRSWVWMLCNEFGWSKTGAPAGNPTIVSRLARPSYELRQCQLMFPDVFGSAAPDTEGNVENINEKYGGWDLQVDRLFLTNGMRDPWKEASISAQGLNKPSTDRQVVMTSEGFHCSDLSTEIGAILPSVGAVQKKALETLKGWLAEWPSK</sequence>
<reference evidence="7 8" key="1">
    <citation type="submission" date="2024-05" db="EMBL/GenBank/DDBJ databases">
        <title>A draft genome resource for the thread blight pathogen Marasmius tenuissimus strain MS-2.</title>
        <authorList>
            <person name="Yulfo-Soto G.E."/>
            <person name="Baruah I.K."/>
            <person name="Amoako-Attah I."/>
            <person name="Bukari Y."/>
            <person name="Meinhardt L.W."/>
            <person name="Bailey B.A."/>
            <person name="Cohen S.P."/>
        </authorList>
    </citation>
    <scope>NUCLEOTIDE SEQUENCE [LARGE SCALE GENOMIC DNA]</scope>
    <source>
        <strain evidence="7 8">MS-2</strain>
    </source>
</reference>
<evidence type="ECO:0000256" key="3">
    <source>
        <dbReference type="ARBA" id="ARBA00022729"/>
    </source>
</evidence>
<evidence type="ECO:0000256" key="1">
    <source>
        <dbReference type="ARBA" id="ARBA00011079"/>
    </source>
</evidence>
<dbReference type="SUPFAM" id="SSF53474">
    <property type="entry name" value="alpha/beta-Hydrolases"/>
    <property type="match status" value="1"/>
</dbReference>
<evidence type="ECO:0000313" key="7">
    <source>
        <dbReference type="EMBL" id="KAL0064705.1"/>
    </source>
</evidence>
<evidence type="ECO:0000256" key="6">
    <source>
        <dbReference type="SAM" id="SignalP"/>
    </source>
</evidence>
<proteinExistence type="inferred from homology"/>
<keyword evidence="4" id="KW-0378">Hydrolase</keyword>
<dbReference type="Pfam" id="PF05577">
    <property type="entry name" value="Peptidase_S28"/>
    <property type="match status" value="1"/>
</dbReference>
<evidence type="ECO:0008006" key="9">
    <source>
        <dbReference type="Google" id="ProtNLM"/>
    </source>
</evidence>
<dbReference type="Proteomes" id="UP001437256">
    <property type="component" value="Unassembled WGS sequence"/>
</dbReference>
<name>A0ABR2ZTR8_9AGAR</name>
<dbReference type="InterPro" id="IPR029058">
    <property type="entry name" value="AB_hydrolase_fold"/>
</dbReference>
<keyword evidence="3 6" id="KW-0732">Signal</keyword>
<dbReference type="PANTHER" id="PTHR11010">
    <property type="entry name" value="PROTEASE S28 PRO-X CARBOXYPEPTIDASE-RELATED"/>
    <property type="match status" value="1"/>
</dbReference>
<protein>
    <recommendedName>
        <fullName evidence="9">Peptidase S28</fullName>
    </recommendedName>
</protein>
<dbReference type="InterPro" id="IPR008758">
    <property type="entry name" value="Peptidase_S28"/>
</dbReference>
<keyword evidence="5" id="KW-0325">Glycoprotein</keyword>
<comment type="caution">
    <text evidence="7">The sequence shown here is derived from an EMBL/GenBank/DDBJ whole genome shotgun (WGS) entry which is preliminary data.</text>
</comment>
<dbReference type="PANTHER" id="PTHR11010:SF23">
    <property type="entry name" value="SERINE PEPTIDASE"/>
    <property type="match status" value="1"/>
</dbReference>
<comment type="similarity">
    <text evidence="1">Belongs to the peptidase S28 family.</text>
</comment>
<gene>
    <name evidence="7" type="ORF">AAF712_008403</name>
</gene>
<feature type="chain" id="PRO_5047443939" description="Peptidase S28" evidence="6">
    <location>
        <begin position="20"/>
        <end position="532"/>
    </location>
</feature>